<evidence type="ECO:0000313" key="2">
    <source>
        <dbReference type="EMBL" id="ENV91143.1"/>
    </source>
</evidence>
<keyword evidence="1" id="KW-0472">Membrane</keyword>
<protein>
    <submittedName>
        <fullName evidence="2">Uncharacterized protein</fullName>
    </submittedName>
</protein>
<accession>N9EEP9</accession>
<name>N9EEP9_ACIBZ</name>
<keyword evidence="1" id="KW-0812">Transmembrane</keyword>
<comment type="caution">
    <text evidence="2">The sequence shown here is derived from an EMBL/GenBank/DDBJ whole genome shotgun (WGS) entry which is preliminary data.</text>
</comment>
<evidence type="ECO:0000313" key="3">
    <source>
        <dbReference type="Proteomes" id="UP000013251"/>
    </source>
</evidence>
<dbReference type="HOGENOM" id="CLU_3245741_0_0_6"/>
<dbReference type="AlphaFoldDB" id="N9EEP9"/>
<organism evidence="2 3">
    <name type="scientific">Acinetobacter bereziniae LMG 1003 = CIP 70.12</name>
    <dbReference type="NCBI Taxonomy" id="981324"/>
    <lineage>
        <taxon>Bacteria</taxon>
        <taxon>Pseudomonadati</taxon>
        <taxon>Pseudomonadota</taxon>
        <taxon>Gammaproteobacteria</taxon>
        <taxon>Moraxellales</taxon>
        <taxon>Moraxellaceae</taxon>
        <taxon>Acinetobacter</taxon>
    </lineage>
</organism>
<evidence type="ECO:0000256" key="1">
    <source>
        <dbReference type="SAM" id="Phobius"/>
    </source>
</evidence>
<sequence length="42" mass="5038">MIFDYSINWFAFFEWLIRGFIFGVGFMLALIIFIKVTKADKK</sequence>
<dbReference type="EMBL" id="APQG01000047">
    <property type="protein sequence ID" value="ENV91143.1"/>
    <property type="molecule type" value="Genomic_DNA"/>
</dbReference>
<dbReference type="Proteomes" id="UP000013251">
    <property type="component" value="Unassembled WGS sequence"/>
</dbReference>
<keyword evidence="1" id="KW-1133">Transmembrane helix</keyword>
<proteinExistence type="predicted"/>
<keyword evidence="3" id="KW-1185">Reference proteome</keyword>
<feature type="transmembrane region" description="Helical" evidence="1">
    <location>
        <begin position="15"/>
        <end position="34"/>
    </location>
</feature>
<dbReference type="PATRIC" id="fig|1217650.3.peg.3582"/>
<reference evidence="2 3" key="1">
    <citation type="submission" date="2013-02" db="EMBL/GenBank/DDBJ databases">
        <title>The Genome Sequence of Acinetobacter bereziniae CIP 70.12.</title>
        <authorList>
            <consortium name="The Broad Institute Genome Sequencing Platform"/>
            <consortium name="The Broad Institute Genome Sequencing Center for Infectious Disease"/>
            <person name="Cerqueira G."/>
            <person name="Feldgarden M."/>
            <person name="Courvalin P."/>
            <person name="Perichon B."/>
            <person name="Grillot-Courvalin C."/>
            <person name="Clermont D."/>
            <person name="Rocha E."/>
            <person name="Yoon E.-J."/>
            <person name="Nemec A."/>
            <person name="Walker B."/>
            <person name="Young S.K."/>
            <person name="Zeng Q."/>
            <person name="Gargeya S."/>
            <person name="Fitzgerald M."/>
            <person name="Haas B."/>
            <person name="Abouelleil A."/>
            <person name="Alvarado L."/>
            <person name="Arachchi H.M."/>
            <person name="Berlin A.M."/>
            <person name="Chapman S.B."/>
            <person name="Dewar J."/>
            <person name="Goldberg J."/>
            <person name="Griggs A."/>
            <person name="Gujja S."/>
            <person name="Hansen M."/>
            <person name="Howarth C."/>
            <person name="Imamovic A."/>
            <person name="Larimer J."/>
            <person name="McCowan C."/>
            <person name="Murphy C."/>
            <person name="Neiman D."/>
            <person name="Pearson M."/>
            <person name="Priest M."/>
            <person name="Roberts A."/>
            <person name="Saif S."/>
            <person name="Shea T."/>
            <person name="Sisk P."/>
            <person name="Sykes S."/>
            <person name="Wortman J."/>
            <person name="Nusbaum C."/>
            <person name="Birren B."/>
        </authorList>
    </citation>
    <scope>NUCLEOTIDE SEQUENCE [LARGE SCALE GENOMIC DNA]</scope>
    <source>
        <strain evidence="2 3">CIP 70.12</strain>
    </source>
</reference>
<gene>
    <name evidence="2" type="ORF">F938_03642</name>
</gene>